<evidence type="ECO:0000313" key="2">
    <source>
        <dbReference type="Proteomes" id="UP000029999"/>
    </source>
</evidence>
<dbReference type="STRING" id="392484.LP43_1433"/>
<evidence type="ECO:0000313" key="1">
    <source>
        <dbReference type="EMBL" id="KGM06938.1"/>
    </source>
</evidence>
<dbReference type="SUPFAM" id="SSF52467">
    <property type="entry name" value="DHS-like NAD/FAD-binding domain"/>
    <property type="match status" value="1"/>
</dbReference>
<comment type="caution">
    <text evidence="1">The sequence shown here is derived from an EMBL/GenBank/DDBJ whole genome shotgun (WGS) entry which is preliminary data.</text>
</comment>
<sequence length="379" mass="44051">MEDITINIHDIYQQNLNFLLGAGASYGFLPTLELNLKADDGNTFTIETLARYLDVSGSKKLKTMLFIYYYKKCIHDGLPSKPASPLPAPRQSVIDQYKSFYRTLLELLDKQDKKQKKCNIFTTNYDNCLELAADQLIKHDSINFFLNDGTEGFQERRFHTKNYNNRLVRQGIFDNHSDYVRQVNLLHPHGSVYWIKDDNGIQVDYAQTPYGIDLSVDTEELLEKFSDIVEDKKKYISDLEALDLSGLEHDVSFQEFWKAYDEMPIVNPTAWKFHETVFEEAYYQILRHLSFELERPNTVLITFGFSFADEHILHLVQRSLSNPSLIVYVCCFNRASKDELEKKFEGYNNVKFIVSDASFLDFSEFNKSVFTLSNKEPAV</sequence>
<proteinExistence type="predicted"/>
<dbReference type="EMBL" id="JRQD01000003">
    <property type="protein sequence ID" value="KGM06938.1"/>
    <property type="molecule type" value="Genomic_DNA"/>
</dbReference>
<accession>A0A0A0BEH4</accession>
<name>A0A0A0BEH4_9GAMM</name>
<dbReference type="AlphaFoldDB" id="A0A0A0BEH4"/>
<reference evidence="1 2" key="1">
    <citation type="submission" date="2014-09" db="EMBL/GenBank/DDBJ databases">
        <authorList>
            <person name="Grob C."/>
            <person name="Taubert M."/>
            <person name="Howat A.M."/>
            <person name="Burns O.J."/>
            <person name="Dixon J.L."/>
            <person name="Chen Y."/>
            <person name="Murrell J.C."/>
        </authorList>
    </citation>
    <scope>NUCLEOTIDE SEQUENCE [LARGE SCALE GENOMIC DNA]</scope>
    <source>
        <strain evidence="1">L4</strain>
    </source>
</reference>
<protein>
    <submittedName>
        <fullName evidence="1">Uncharacterized protein</fullName>
    </submittedName>
</protein>
<dbReference type="InterPro" id="IPR029035">
    <property type="entry name" value="DHS-like_NAD/FAD-binding_dom"/>
</dbReference>
<organism evidence="1 2">
    <name type="scientific">Methylophaga thiooxydans</name>
    <dbReference type="NCBI Taxonomy" id="392484"/>
    <lineage>
        <taxon>Bacteria</taxon>
        <taxon>Pseudomonadati</taxon>
        <taxon>Pseudomonadota</taxon>
        <taxon>Gammaproteobacteria</taxon>
        <taxon>Thiotrichales</taxon>
        <taxon>Piscirickettsiaceae</taxon>
        <taxon>Methylophaga</taxon>
    </lineage>
</organism>
<dbReference type="RefSeq" id="WP_036313667.1">
    <property type="nucleotide sequence ID" value="NZ_JRQD01000003.1"/>
</dbReference>
<gene>
    <name evidence="1" type="ORF">LP43_1433</name>
</gene>
<dbReference type="Proteomes" id="UP000029999">
    <property type="component" value="Unassembled WGS sequence"/>
</dbReference>